<protein>
    <submittedName>
        <fullName evidence="1">Uncharacterized protein</fullName>
    </submittedName>
</protein>
<evidence type="ECO:0000313" key="2">
    <source>
        <dbReference type="Proteomes" id="UP000813672"/>
    </source>
</evidence>
<organism evidence="1 2">
    <name type="scientific">Ruegeria pomeroyi</name>
    <dbReference type="NCBI Taxonomy" id="89184"/>
    <lineage>
        <taxon>Bacteria</taxon>
        <taxon>Pseudomonadati</taxon>
        <taxon>Pseudomonadota</taxon>
        <taxon>Alphaproteobacteria</taxon>
        <taxon>Rhodobacterales</taxon>
        <taxon>Roseobacteraceae</taxon>
        <taxon>Ruegeria</taxon>
    </lineage>
</organism>
<dbReference type="InterPro" id="IPR045386">
    <property type="entry name" value="DUF6525"/>
</dbReference>
<accession>A0A9Q3ZQR4</accession>
<evidence type="ECO:0000313" key="1">
    <source>
        <dbReference type="EMBL" id="MCE8538877.1"/>
    </source>
</evidence>
<dbReference type="EMBL" id="JAGQAF010000010">
    <property type="protein sequence ID" value="MCE8538877.1"/>
    <property type="molecule type" value="Genomic_DNA"/>
</dbReference>
<proteinExistence type="predicted"/>
<dbReference type="AlphaFoldDB" id="A0A9Q3ZQR4"/>
<name>A0A9Q3ZQR4_9RHOB</name>
<dbReference type="Proteomes" id="UP000813672">
    <property type="component" value="Unassembled WGS sequence"/>
</dbReference>
<gene>
    <name evidence="1" type="ORF">KBY27_15600</name>
</gene>
<sequence>MPRNISTTLRRHKASPMRRFDRLPPDLRGWLRQAALCWSVRSAERVWFKELRRHGGDIGAVLNRLDEIERCLLEKDAPRLWGRDYPGP</sequence>
<dbReference type="Pfam" id="PF20135">
    <property type="entry name" value="DUF6525"/>
    <property type="match status" value="1"/>
</dbReference>
<comment type="caution">
    <text evidence="1">The sequence shown here is derived from an EMBL/GenBank/DDBJ whole genome shotgun (WGS) entry which is preliminary data.</text>
</comment>
<reference evidence="1" key="1">
    <citation type="journal article" date="2021" name="Environ. Microbiol.">
        <title>Cryptic niche differentiation of novel sediment ecotypes of Rugeria pomeroyi correlates with nitrate respiration.</title>
        <authorList>
            <person name="Lin X."/>
            <person name="McNichol J."/>
            <person name="Chu X."/>
            <person name="Qian Y."/>
            <person name="Luo H."/>
        </authorList>
    </citation>
    <scope>NUCLEOTIDE SEQUENCE</scope>
    <source>
        <strain evidence="1">SZCCDBB064</strain>
    </source>
</reference>